<dbReference type="STRING" id="1963.AQJ27_01865"/>
<dbReference type="PRINTS" id="PR00080">
    <property type="entry name" value="SDRFAMILY"/>
</dbReference>
<dbReference type="Pfam" id="PF00106">
    <property type="entry name" value="adh_short"/>
    <property type="match status" value="1"/>
</dbReference>
<dbReference type="PANTHER" id="PTHR24321">
    <property type="entry name" value="DEHYDROGENASES, SHORT CHAIN"/>
    <property type="match status" value="1"/>
</dbReference>
<dbReference type="EMBL" id="BDQI01000001">
    <property type="protein sequence ID" value="GAX49343.1"/>
    <property type="molecule type" value="Genomic_DNA"/>
</dbReference>
<dbReference type="CDD" id="cd05233">
    <property type="entry name" value="SDR_c"/>
    <property type="match status" value="1"/>
</dbReference>
<dbReference type="FunFam" id="3.40.50.720:FF:000084">
    <property type="entry name" value="Short-chain dehydrogenase reductase"/>
    <property type="match status" value="1"/>
</dbReference>
<reference evidence="5" key="1">
    <citation type="submission" date="2017-05" db="EMBL/GenBank/DDBJ databases">
        <title>Streptomyces olivochromogenes NBRC 3561 whole genome shotgun sequence.</title>
        <authorList>
            <person name="Dohra H."/>
            <person name="Kodani S."/>
        </authorList>
    </citation>
    <scope>NUCLEOTIDE SEQUENCE [LARGE SCALE GENOMIC DNA]</scope>
    <source>
        <strain evidence="5">NBRC 3561</strain>
    </source>
</reference>
<dbReference type="PANTHER" id="PTHR24321:SF8">
    <property type="entry name" value="ESTRADIOL 17-BETA-DEHYDROGENASE 8-RELATED"/>
    <property type="match status" value="1"/>
</dbReference>
<evidence type="ECO:0000313" key="4">
    <source>
        <dbReference type="EMBL" id="GAX49343.1"/>
    </source>
</evidence>
<evidence type="ECO:0000313" key="5">
    <source>
        <dbReference type="Proteomes" id="UP000217446"/>
    </source>
</evidence>
<dbReference type="GO" id="GO:0016491">
    <property type="term" value="F:oxidoreductase activity"/>
    <property type="evidence" value="ECO:0007669"/>
    <property type="project" value="UniProtKB-KW"/>
</dbReference>
<dbReference type="InterPro" id="IPR036291">
    <property type="entry name" value="NAD(P)-bd_dom_sf"/>
</dbReference>
<dbReference type="Proteomes" id="UP000217446">
    <property type="component" value="Unassembled WGS sequence"/>
</dbReference>
<sequence length="251" mass="26080">MQDSAQRFAHRTILVTGAGAGIGRATALRLVAEGARVIAADLSAESLDSLAREAHGDGAIVAVPGDLTDQSVVDAAVAAGEGRIDGLANIAGITDGWLPATEMDDRTWQRVFDLNVTVPMRLTRAVLPQMLERGEGALVYVSSEASFRSSLSGAAYTSSKHALNGFVKSVAFYYGRRGIRANAVAPGGVNTGMDTAFRSSYAQEMTAPAIAAGTSSVAPEVIVHPLLWLLSEDAPNVNGVILPSDGGWTTV</sequence>
<evidence type="ECO:0000256" key="3">
    <source>
        <dbReference type="RuleBase" id="RU000363"/>
    </source>
</evidence>
<dbReference type="InterPro" id="IPR020904">
    <property type="entry name" value="Sc_DH/Rdtase_CS"/>
</dbReference>
<dbReference type="Gene3D" id="3.40.50.720">
    <property type="entry name" value="NAD(P)-binding Rossmann-like Domain"/>
    <property type="match status" value="1"/>
</dbReference>
<name>A0A250V594_STROL</name>
<keyword evidence="2" id="KW-0560">Oxidoreductase</keyword>
<dbReference type="RefSeq" id="WP_067360567.1">
    <property type="nucleotide sequence ID" value="NZ_BDQI01000001.1"/>
</dbReference>
<evidence type="ECO:0000256" key="1">
    <source>
        <dbReference type="ARBA" id="ARBA00006484"/>
    </source>
</evidence>
<proteinExistence type="inferred from homology"/>
<protein>
    <submittedName>
        <fullName evidence="4">Short-chain dehydrogenase</fullName>
    </submittedName>
</protein>
<keyword evidence="5" id="KW-1185">Reference proteome</keyword>
<dbReference type="InterPro" id="IPR002347">
    <property type="entry name" value="SDR_fam"/>
</dbReference>
<comment type="similarity">
    <text evidence="1 3">Belongs to the short-chain dehydrogenases/reductases (SDR) family.</text>
</comment>
<dbReference type="PRINTS" id="PR00081">
    <property type="entry name" value="GDHRDH"/>
</dbReference>
<accession>A0A250V594</accession>
<dbReference type="SUPFAM" id="SSF51735">
    <property type="entry name" value="NAD(P)-binding Rossmann-fold domains"/>
    <property type="match status" value="1"/>
</dbReference>
<dbReference type="PROSITE" id="PS00061">
    <property type="entry name" value="ADH_SHORT"/>
    <property type="match status" value="1"/>
</dbReference>
<comment type="caution">
    <text evidence="4">The sequence shown here is derived from an EMBL/GenBank/DDBJ whole genome shotgun (WGS) entry which is preliminary data.</text>
</comment>
<organism evidence="4 5">
    <name type="scientific">Streptomyces olivochromogenes</name>
    <dbReference type="NCBI Taxonomy" id="1963"/>
    <lineage>
        <taxon>Bacteria</taxon>
        <taxon>Bacillati</taxon>
        <taxon>Actinomycetota</taxon>
        <taxon>Actinomycetes</taxon>
        <taxon>Kitasatosporales</taxon>
        <taxon>Streptomycetaceae</taxon>
        <taxon>Streptomyces</taxon>
    </lineage>
</organism>
<gene>
    <name evidence="4" type="ORF">SO3561_00832</name>
</gene>
<dbReference type="AlphaFoldDB" id="A0A250V594"/>
<evidence type="ECO:0000256" key="2">
    <source>
        <dbReference type="ARBA" id="ARBA00023002"/>
    </source>
</evidence>